<keyword evidence="1" id="KW-0732">Signal</keyword>
<proteinExistence type="predicted"/>
<comment type="caution">
    <text evidence="3">The sequence shown here is derived from an EMBL/GenBank/DDBJ whole genome shotgun (WGS) entry which is preliminary data.</text>
</comment>
<dbReference type="RefSeq" id="WP_316027468.1">
    <property type="nucleotide sequence ID" value="NZ_JAWDIO010000002.1"/>
</dbReference>
<protein>
    <submittedName>
        <fullName evidence="3">NIPSNAP family protein</fullName>
    </submittedName>
</protein>
<dbReference type="Gene3D" id="3.30.70.100">
    <property type="match status" value="1"/>
</dbReference>
<dbReference type="InterPro" id="IPR012577">
    <property type="entry name" value="NIPSNAP"/>
</dbReference>
<feature type="chain" id="PRO_5047258775" evidence="1">
    <location>
        <begin position="28"/>
        <end position="146"/>
    </location>
</feature>
<evidence type="ECO:0000259" key="2">
    <source>
        <dbReference type="Pfam" id="PF07978"/>
    </source>
</evidence>
<dbReference type="InterPro" id="IPR011008">
    <property type="entry name" value="Dimeric_a/b-barrel"/>
</dbReference>
<dbReference type="EMBL" id="JAWDIO010000002">
    <property type="protein sequence ID" value="MDU0355954.1"/>
    <property type="molecule type" value="Genomic_DNA"/>
</dbReference>
<accession>A0ABU3T106</accession>
<dbReference type="Proteomes" id="UP001247805">
    <property type="component" value="Unassembled WGS sequence"/>
</dbReference>
<organism evidence="3 4">
    <name type="scientific">Paraglaciecola aquimarina</name>
    <dbReference type="NCBI Taxonomy" id="1235557"/>
    <lineage>
        <taxon>Bacteria</taxon>
        <taxon>Pseudomonadati</taxon>
        <taxon>Pseudomonadota</taxon>
        <taxon>Gammaproteobacteria</taxon>
        <taxon>Alteromonadales</taxon>
        <taxon>Alteromonadaceae</taxon>
        <taxon>Paraglaciecola</taxon>
    </lineage>
</organism>
<evidence type="ECO:0000313" key="3">
    <source>
        <dbReference type="EMBL" id="MDU0355954.1"/>
    </source>
</evidence>
<sequence>MKTFTGLPMRSALQLISMIMCFSIFNAAAGQHNAKPEKVYELRTYHTYDGKLNDLHARFNNHTHAIFTRLGMKVIAYWTPTQAPDSENTLIYILEHDSEADAKAKWQTFVNDPEWKLAAKASKVNGPLVKKIDVVFMQSTAYSPAL</sequence>
<evidence type="ECO:0000313" key="4">
    <source>
        <dbReference type="Proteomes" id="UP001247805"/>
    </source>
</evidence>
<dbReference type="Pfam" id="PF07978">
    <property type="entry name" value="NIPSNAP"/>
    <property type="match status" value="1"/>
</dbReference>
<feature type="domain" description="NIPSNAP" evidence="2">
    <location>
        <begin position="40"/>
        <end position="144"/>
    </location>
</feature>
<dbReference type="SUPFAM" id="SSF54909">
    <property type="entry name" value="Dimeric alpha+beta barrel"/>
    <property type="match status" value="1"/>
</dbReference>
<feature type="signal peptide" evidence="1">
    <location>
        <begin position="1"/>
        <end position="27"/>
    </location>
</feature>
<keyword evidence="4" id="KW-1185">Reference proteome</keyword>
<name>A0ABU3T106_9ALTE</name>
<reference evidence="3 4" key="1">
    <citation type="submission" date="2023-10" db="EMBL/GenBank/DDBJ databases">
        <title>Glaciecola aquimarina strain GGW-M5 nov., isolated from a coastal seawater.</title>
        <authorList>
            <person name="Bayburt H."/>
            <person name="Kim J.M."/>
            <person name="Choi B.J."/>
            <person name="Jeon C.O."/>
        </authorList>
    </citation>
    <scope>NUCLEOTIDE SEQUENCE [LARGE SCALE GENOMIC DNA]</scope>
    <source>
        <strain evidence="3 4">KCTC 32108</strain>
    </source>
</reference>
<gene>
    <name evidence="3" type="ORF">RS130_20505</name>
</gene>
<evidence type="ECO:0000256" key="1">
    <source>
        <dbReference type="SAM" id="SignalP"/>
    </source>
</evidence>